<gene>
    <name evidence="1" type="ORF">CITCOLO1_LOCUS9544</name>
</gene>
<evidence type="ECO:0000313" key="1">
    <source>
        <dbReference type="EMBL" id="CAK9317634.1"/>
    </source>
</evidence>
<organism evidence="1 2">
    <name type="scientific">Citrullus colocynthis</name>
    <name type="common">colocynth</name>
    <dbReference type="NCBI Taxonomy" id="252529"/>
    <lineage>
        <taxon>Eukaryota</taxon>
        <taxon>Viridiplantae</taxon>
        <taxon>Streptophyta</taxon>
        <taxon>Embryophyta</taxon>
        <taxon>Tracheophyta</taxon>
        <taxon>Spermatophyta</taxon>
        <taxon>Magnoliopsida</taxon>
        <taxon>eudicotyledons</taxon>
        <taxon>Gunneridae</taxon>
        <taxon>Pentapetalae</taxon>
        <taxon>rosids</taxon>
        <taxon>fabids</taxon>
        <taxon>Cucurbitales</taxon>
        <taxon>Cucurbitaceae</taxon>
        <taxon>Benincaseae</taxon>
        <taxon>Citrullus</taxon>
    </lineage>
</organism>
<sequence>MPISEYSLFFGCIVSLAYEPLLPIRLSAVKQYCHFIDSSYLCLHETHPLPFCPSHYQNYEQKKSGCNFSESLPFFLFIYPLIPFSIH</sequence>
<dbReference type="Proteomes" id="UP001642487">
    <property type="component" value="Chromosome 3"/>
</dbReference>
<accession>A0ABP0YB66</accession>
<proteinExistence type="predicted"/>
<reference evidence="1 2" key="1">
    <citation type="submission" date="2024-03" db="EMBL/GenBank/DDBJ databases">
        <authorList>
            <person name="Gkanogiannis A."/>
            <person name="Becerra Lopez-Lavalle L."/>
        </authorList>
    </citation>
    <scope>NUCLEOTIDE SEQUENCE [LARGE SCALE GENOMIC DNA]</scope>
</reference>
<keyword evidence="2" id="KW-1185">Reference proteome</keyword>
<protein>
    <submittedName>
        <fullName evidence="1">Uncharacterized protein</fullName>
    </submittedName>
</protein>
<evidence type="ECO:0000313" key="2">
    <source>
        <dbReference type="Proteomes" id="UP001642487"/>
    </source>
</evidence>
<dbReference type="EMBL" id="OZ021737">
    <property type="protein sequence ID" value="CAK9317634.1"/>
    <property type="molecule type" value="Genomic_DNA"/>
</dbReference>
<name>A0ABP0YB66_9ROSI</name>